<sequence length="1241" mass="133884">MSARHALVIGSSCDGLPANPLKFVTSDAQALFQALTDPTKGGCEHDKSVLLLNPPLAELSSQIKRSVHHAGRAGASLVLSFLGHGVSVGTDLTGRRLYLLPRDGSPTPDTDSGYEIGRRLTEILMTEDAYGLDGLLLILDVCHAGVGILNCAQDAAAAAAQADVRVEMLAAVFDQVARQGCMTKTITRAIRHGLPALSSDFITTFEAVDTVAEACLNEEEPLRFAMARGRRISNDPSLWIARNTASAHNWSLAGTHAGGLAVELTRAYQATATLRQTVASVEQHPVTLVEGSAGAGKSTIIAALARPESAPKLIPTAYLAATAFCELVSSLGELAQQLHNQLLRLEVFRDAASDYAAGFTFQRELLIQSPLQRLVLGPLTKVRLDEADPIRIAIDAIDRLPPSAERELVRAVRECTEERPAEWQVRFIMSGRPTMLASDARGPDTALHTVSLSPPTAPEIDRFLTATGRSAVALDLIADSAQSWLDVIVLQEAMADVAPDDLARAGHISDLYEAVLGPAIRDPQTSAVLTVLATTGSGPVLPIGVLAGVCEQISGSSEGAQIGNALAQLGRWVVRSKPGTPEEHLGLCHESLVAWMRARVNLEGGGNAAHDEVLRYLEQASDDAAASYRARYEVEHIWLLAKYSDALELILQQRTSRPVDNIARLGAWMDRFTSELGPDHPTIVQLKLEIAWWTGRSGALSEAKALCESAIDQCVPSLGAHHVDTLRARLLLAEYLGRTGAVDAALAISADVRRASAQHLGPESELSMEAATEVAKWTGATGDWVTALELNRALLKEQKRVLAQGHRITHKTHGQYAHALGYAHRGKAGAARAASEYEALEQQQVRSAADEVDVLFTRLHRLRWTGKAGDSGGAVKLAFQLIPELSDALGPDDPSTLTAWSIFAQHKAKTGHLAEAIQAYDYLIPRERRVLEPDSPQALYSRINRATTLARTGAVADALKDMERTTAEYVAHLGPDQRDVLWARSNVAYWTARAQDTSRALDLYDEVIADQARVLGAQHESVVNNERVRERLRSTGTVQSAGAVQRLHTALPTSDPLGPTARLLGSQEVKSRVVRYEDFTDEQARHATVAALVDFGAFVEVGSFTGLVHISEISWLTLSHPSEALKIGQLVTVVVIRRDPIKRHVEFSIKRAQADPLLAFHERSPIGSALLGTVTSVSHLGADVQLPGGVQGSVRASQDVAAHGELRFGRRVEVVVRDVDIDRRRIHLTLVRALDDDPVAP</sequence>
<evidence type="ECO:0000313" key="3">
    <source>
        <dbReference type="Proteomes" id="UP000317046"/>
    </source>
</evidence>
<dbReference type="EMBL" id="BJLR01000035">
    <property type="protein sequence ID" value="GEA89728.1"/>
    <property type="molecule type" value="Genomic_DNA"/>
</dbReference>
<comment type="caution">
    <text evidence="2">The sequence shown here is derived from an EMBL/GenBank/DDBJ whole genome shotgun (WGS) entry which is preliminary data.</text>
</comment>
<dbReference type="InterPro" id="IPR003029">
    <property type="entry name" value="S1_domain"/>
</dbReference>
<feature type="domain" description="S1 motif" evidence="1">
    <location>
        <begin position="1082"/>
        <end position="1150"/>
    </location>
</feature>
<dbReference type="PANTHER" id="PTHR46082:SF6">
    <property type="entry name" value="AAA+ ATPASE DOMAIN-CONTAINING PROTEIN-RELATED"/>
    <property type="match status" value="1"/>
</dbReference>
<dbReference type="SUPFAM" id="SSF48452">
    <property type="entry name" value="TPR-like"/>
    <property type="match status" value="1"/>
</dbReference>
<organism evidence="2 3">
    <name type="scientific">Cellulomonas cellasea</name>
    <dbReference type="NCBI Taxonomy" id="43670"/>
    <lineage>
        <taxon>Bacteria</taxon>
        <taxon>Bacillati</taxon>
        <taxon>Actinomycetota</taxon>
        <taxon>Actinomycetes</taxon>
        <taxon>Micrococcales</taxon>
        <taxon>Cellulomonadaceae</taxon>
        <taxon>Cellulomonas</taxon>
    </lineage>
</organism>
<keyword evidence="3" id="KW-1185">Reference proteome</keyword>
<proteinExistence type="predicted"/>
<accession>A0A4Y3L4G4</accession>
<dbReference type="InterPro" id="IPR011990">
    <property type="entry name" value="TPR-like_helical_dom_sf"/>
</dbReference>
<dbReference type="SMART" id="SM00316">
    <property type="entry name" value="S1"/>
    <property type="match status" value="2"/>
</dbReference>
<dbReference type="PANTHER" id="PTHR46082">
    <property type="entry name" value="ATP/GTP-BINDING PROTEIN-RELATED"/>
    <property type="match status" value="1"/>
</dbReference>
<dbReference type="InterPro" id="IPR053137">
    <property type="entry name" value="NLR-like"/>
</dbReference>
<protein>
    <recommendedName>
        <fullName evidence="1">S1 motif domain-containing protein</fullName>
    </recommendedName>
</protein>
<dbReference type="SUPFAM" id="SSF52540">
    <property type="entry name" value="P-loop containing nucleoside triphosphate hydrolases"/>
    <property type="match status" value="1"/>
</dbReference>
<gene>
    <name evidence="2" type="ORF">CCE01nite_36770</name>
</gene>
<dbReference type="Pfam" id="PF00575">
    <property type="entry name" value="S1"/>
    <property type="match status" value="2"/>
</dbReference>
<reference evidence="2" key="1">
    <citation type="submission" date="2019-06" db="EMBL/GenBank/DDBJ databases">
        <title>Whole genome shotgun sequence of Cellulomonas cellasea NBRC 3753.</title>
        <authorList>
            <person name="Hosoyama A."/>
            <person name="Uohara A."/>
            <person name="Ohji S."/>
            <person name="Ichikawa N."/>
        </authorList>
    </citation>
    <scope>NUCLEOTIDE SEQUENCE [LARGE SCALE GENOMIC DNA]</scope>
    <source>
        <strain evidence="2">NBRC 3753</strain>
    </source>
</reference>
<dbReference type="InterPro" id="IPR027417">
    <property type="entry name" value="P-loop_NTPase"/>
</dbReference>
<feature type="domain" description="S1 motif" evidence="1">
    <location>
        <begin position="1167"/>
        <end position="1231"/>
    </location>
</feature>
<evidence type="ECO:0000259" key="1">
    <source>
        <dbReference type="PROSITE" id="PS50126"/>
    </source>
</evidence>
<dbReference type="GO" id="GO:0003676">
    <property type="term" value="F:nucleic acid binding"/>
    <property type="evidence" value="ECO:0007669"/>
    <property type="project" value="InterPro"/>
</dbReference>
<dbReference type="Gene3D" id="1.25.40.10">
    <property type="entry name" value="Tetratricopeptide repeat domain"/>
    <property type="match status" value="2"/>
</dbReference>
<dbReference type="AlphaFoldDB" id="A0A4Y3L4G4"/>
<dbReference type="SUPFAM" id="SSF50249">
    <property type="entry name" value="Nucleic acid-binding proteins"/>
    <property type="match status" value="2"/>
</dbReference>
<name>A0A4Y3L4G4_9CELL</name>
<dbReference type="Gene3D" id="3.40.50.1460">
    <property type="match status" value="1"/>
</dbReference>
<dbReference type="Proteomes" id="UP000317046">
    <property type="component" value="Unassembled WGS sequence"/>
</dbReference>
<dbReference type="Gene3D" id="2.40.50.140">
    <property type="entry name" value="Nucleic acid-binding proteins"/>
    <property type="match status" value="2"/>
</dbReference>
<dbReference type="PROSITE" id="PS50126">
    <property type="entry name" value="S1"/>
    <property type="match status" value="2"/>
</dbReference>
<evidence type="ECO:0000313" key="2">
    <source>
        <dbReference type="EMBL" id="GEA89728.1"/>
    </source>
</evidence>
<dbReference type="InterPro" id="IPR012340">
    <property type="entry name" value="NA-bd_OB-fold"/>
</dbReference>